<dbReference type="RefSeq" id="XP_022097082.1">
    <property type="nucleotide sequence ID" value="XM_022241390.1"/>
</dbReference>
<dbReference type="CTD" id="54148"/>
<dbReference type="InterPro" id="IPR012676">
    <property type="entry name" value="TGS-like"/>
</dbReference>
<dbReference type="InterPro" id="IPR012675">
    <property type="entry name" value="Beta-grasp_dom_sf"/>
</dbReference>
<sequence>MKLLKKAAFVTRHFSRCLSSEATAANTAITSQQNEVFDQEKERQLALVKRVEKIQVDYVGPNDACRLVMNKYLSTPYNVAMHLNQTYLRRSAIAMVNGKPWHMLQPLTEDCKLQFVTLKDDDVTEVNQAFWKSCSLMMGAILQSAFKDDITVELARAPDIPISVGCFAYDFNLPFKWEPTRQELICLNRQAFMMVERAVNFERLEVSREVAHRIFEDNAYKKYQLEHTEADRVVLFRLGDFVDIADGPLVTNTTFIGPHRYVFTCIHSIDDYLKPMNKLLRFQGVALPAQFRVHHTRWSLLEERARKPVLVDSAPNLKSSHNQEQAQGDAAS</sequence>
<dbReference type="KEGG" id="aplc:110982754"/>
<reference evidence="3" key="1">
    <citation type="submission" date="2025-08" db="UniProtKB">
        <authorList>
            <consortium name="RefSeq"/>
        </authorList>
    </citation>
    <scope>IDENTIFICATION</scope>
</reference>
<dbReference type="Proteomes" id="UP000694845">
    <property type="component" value="Unplaced"/>
</dbReference>
<dbReference type="SUPFAM" id="SSF55186">
    <property type="entry name" value="ThrRS/AlaRS common domain"/>
    <property type="match status" value="1"/>
</dbReference>
<keyword evidence="2" id="KW-1185">Reference proteome</keyword>
<proteinExistence type="predicted"/>
<feature type="compositionally biased region" description="Polar residues" evidence="1">
    <location>
        <begin position="316"/>
        <end position="326"/>
    </location>
</feature>
<dbReference type="AlphaFoldDB" id="A0A8B7YWL5"/>
<protein>
    <submittedName>
        <fullName evidence="3">39S ribosomal protein L39, mitochondrial-like</fullName>
    </submittedName>
</protein>
<organism evidence="2 3">
    <name type="scientific">Acanthaster planci</name>
    <name type="common">Crown-of-thorns starfish</name>
    <dbReference type="NCBI Taxonomy" id="133434"/>
    <lineage>
        <taxon>Eukaryota</taxon>
        <taxon>Metazoa</taxon>
        <taxon>Echinodermata</taxon>
        <taxon>Eleutherozoa</taxon>
        <taxon>Asterozoa</taxon>
        <taxon>Asteroidea</taxon>
        <taxon>Valvatacea</taxon>
        <taxon>Valvatida</taxon>
        <taxon>Acanthasteridae</taxon>
        <taxon>Acanthaster</taxon>
    </lineage>
</organism>
<evidence type="ECO:0000256" key="1">
    <source>
        <dbReference type="SAM" id="MobiDB-lite"/>
    </source>
</evidence>
<dbReference type="GO" id="GO:0000166">
    <property type="term" value="F:nucleotide binding"/>
    <property type="evidence" value="ECO:0007669"/>
    <property type="project" value="InterPro"/>
</dbReference>
<gene>
    <name evidence="3" type="primary">LOC110982754</name>
</gene>
<name>A0A8B7YWL5_ACAPL</name>
<dbReference type="PANTHER" id="PTHR42753:SF9">
    <property type="entry name" value="LARGE RIBOSOMAL SUBUNIT PROTEIN ML39"/>
    <property type="match status" value="1"/>
</dbReference>
<dbReference type="OMA" id="YNCAQHL"/>
<dbReference type="PANTHER" id="PTHR42753">
    <property type="entry name" value="MITOCHONDRIAL RIBOSOME PROTEIN L39/PROLYL-TRNA LIGASE FAMILY MEMBER"/>
    <property type="match status" value="1"/>
</dbReference>
<dbReference type="Gene3D" id="3.10.20.30">
    <property type="match status" value="1"/>
</dbReference>
<dbReference type="Gene3D" id="3.30.980.10">
    <property type="entry name" value="Threonyl-trna Synthetase, Chain A, domain 2"/>
    <property type="match status" value="1"/>
</dbReference>
<dbReference type="InterPro" id="IPR018163">
    <property type="entry name" value="Thr/Ala-tRNA-synth_IIc_edit"/>
</dbReference>
<evidence type="ECO:0000313" key="2">
    <source>
        <dbReference type="Proteomes" id="UP000694845"/>
    </source>
</evidence>
<evidence type="ECO:0000313" key="3">
    <source>
        <dbReference type="RefSeq" id="XP_022097082.1"/>
    </source>
</evidence>
<dbReference type="GeneID" id="110982754"/>
<dbReference type="InterPro" id="IPR050062">
    <property type="entry name" value="Pro-tRNA_synthetase"/>
</dbReference>
<dbReference type="GO" id="GO:0003723">
    <property type="term" value="F:RNA binding"/>
    <property type="evidence" value="ECO:0007669"/>
    <property type="project" value="TreeGrafter"/>
</dbReference>
<feature type="region of interest" description="Disordered" evidence="1">
    <location>
        <begin position="312"/>
        <end position="332"/>
    </location>
</feature>
<dbReference type="CDD" id="cd01667">
    <property type="entry name" value="TGS_ThrRS"/>
    <property type="match status" value="1"/>
</dbReference>
<dbReference type="GO" id="GO:0005739">
    <property type="term" value="C:mitochondrion"/>
    <property type="evidence" value="ECO:0007669"/>
    <property type="project" value="TreeGrafter"/>
</dbReference>
<dbReference type="SUPFAM" id="SSF81271">
    <property type="entry name" value="TGS-like"/>
    <property type="match status" value="1"/>
</dbReference>
<dbReference type="OrthoDB" id="5870821at2759"/>
<accession>A0A8B7YWL5</accession>